<evidence type="ECO:0000313" key="1">
    <source>
        <dbReference type="EMBL" id="SFF41040.1"/>
    </source>
</evidence>
<dbReference type="Proteomes" id="UP000199477">
    <property type="component" value="Unassembled WGS sequence"/>
</dbReference>
<evidence type="ECO:0000313" key="2">
    <source>
        <dbReference type="Proteomes" id="UP000199477"/>
    </source>
</evidence>
<dbReference type="STRING" id="500610.SAMN02799615_03465"/>
<dbReference type="SUPFAM" id="SSF52540">
    <property type="entry name" value="P-loop containing nucleoside triphosphate hydrolases"/>
    <property type="match status" value="1"/>
</dbReference>
<gene>
    <name evidence="1" type="ORF">SAMN02799615_03465</name>
</gene>
<proteinExistence type="predicted"/>
<accession>A0A1I2IHC3</accession>
<dbReference type="RefSeq" id="WP_026635626.1">
    <property type="nucleotide sequence ID" value="NZ_JBFBVS010000002.1"/>
</dbReference>
<name>A0A1I2IHC3_9GAMM</name>
<keyword evidence="2" id="KW-1185">Reference proteome</keyword>
<sequence length="86" mass="9423">MAYRDPGVFHRPVLDNLRVSKTGTDHPEIEVAVVAAETAAFIARKPERYEMMVAQRGRSLSGGERQHPPIARAISHTACPPCAMPT</sequence>
<organism evidence="1 2">
    <name type="scientific">Dyella marensis</name>
    <dbReference type="NCBI Taxonomy" id="500610"/>
    <lineage>
        <taxon>Bacteria</taxon>
        <taxon>Pseudomonadati</taxon>
        <taxon>Pseudomonadota</taxon>
        <taxon>Gammaproteobacteria</taxon>
        <taxon>Lysobacterales</taxon>
        <taxon>Rhodanobacteraceae</taxon>
        <taxon>Dyella</taxon>
    </lineage>
</organism>
<dbReference type="Gene3D" id="3.40.50.300">
    <property type="entry name" value="P-loop containing nucleotide triphosphate hydrolases"/>
    <property type="match status" value="1"/>
</dbReference>
<protein>
    <submittedName>
        <fullName evidence="1">ATP-binding cassette, subfamily B</fullName>
    </submittedName>
</protein>
<keyword evidence="1" id="KW-0547">Nucleotide-binding</keyword>
<reference evidence="2" key="1">
    <citation type="submission" date="2016-10" db="EMBL/GenBank/DDBJ databases">
        <authorList>
            <person name="Varghese N."/>
            <person name="Submissions S."/>
        </authorList>
    </citation>
    <scope>NUCLEOTIDE SEQUENCE [LARGE SCALE GENOMIC DNA]</scope>
    <source>
        <strain evidence="2">UNC178MFTsu3.1</strain>
    </source>
</reference>
<dbReference type="InterPro" id="IPR027417">
    <property type="entry name" value="P-loop_NTPase"/>
</dbReference>
<dbReference type="EMBL" id="FONH01000016">
    <property type="protein sequence ID" value="SFF41040.1"/>
    <property type="molecule type" value="Genomic_DNA"/>
</dbReference>
<keyword evidence="1" id="KW-0067">ATP-binding</keyword>
<dbReference type="GO" id="GO:0005524">
    <property type="term" value="F:ATP binding"/>
    <property type="evidence" value="ECO:0007669"/>
    <property type="project" value="UniProtKB-KW"/>
</dbReference>
<dbReference type="AlphaFoldDB" id="A0A1I2IHC3"/>